<dbReference type="RefSeq" id="WP_210759636.1">
    <property type="nucleotide sequence ID" value="NZ_CP060139.1"/>
</dbReference>
<evidence type="ECO:0000313" key="2">
    <source>
        <dbReference type="Proteomes" id="UP000516305"/>
    </source>
</evidence>
<keyword evidence="2" id="KW-1185">Reference proteome</keyword>
<organism evidence="1 2">
    <name type="scientific">Croceimicrobium hydrocarbonivorans</name>
    <dbReference type="NCBI Taxonomy" id="2761580"/>
    <lineage>
        <taxon>Bacteria</taxon>
        <taxon>Pseudomonadati</taxon>
        <taxon>Bacteroidota</taxon>
        <taxon>Flavobacteriia</taxon>
        <taxon>Flavobacteriales</taxon>
        <taxon>Owenweeksiaceae</taxon>
        <taxon>Croceimicrobium</taxon>
    </lineage>
</organism>
<protein>
    <submittedName>
        <fullName evidence="1">Uncharacterized protein</fullName>
    </submittedName>
</protein>
<name>A0A7H0VHB3_9FLAO</name>
<accession>A0A7H0VHB3</accession>
<reference evidence="1 2" key="1">
    <citation type="submission" date="2020-08" db="EMBL/GenBank/DDBJ databases">
        <title>Croceimicrobium hydrocarbonivorans gen. nov., sp. nov., a novel marine bacterium isolated from a bacterial consortium that degrades polyethylene terephthalate.</title>
        <authorList>
            <person name="Liu R."/>
        </authorList>
    </citation>
    <scope>NUCLEOTIDE SEQUENCE [LARGE SCALE GENOMIC DNA]</scope>
    <source>
        <strain evidence="1 2">A20-9</strain>
    </source>
</reference>
<gene>
    <name evidence="1" type="ORF">H4K34_04540</name>
</gene>
<dbReference type="Proteomes" id="UP000516305">
    <property type="component" value="Chromosome"/>
</dbReference>
<sequence>MKQNIIITLLILFPILLSGQNNEVSVLVENEVDTVLTFKREFKRSGKLKRSRTLIEVKVLNSYGLPVLNQVYRKNKISWEKRIEYYDDNSVRRTIDIKGSDTTVTNWGRKEFKYIITGGLPDYIPKVEYYPNGLMKTETSIGNNGEFRLEYEYIMK</sequence>
<dbReference type="KEGG" id="chyd:H4K34_04540"/>
<evidence type="ECO:0000313" key="1">
    <source>
        <dbReference type="EMBL" id="QNR25111.1"/>
    </source>
</evidence>
<proteinExistence type="predicted"/>
<dbReference type="AlphaFoldDB" id="A0A7H0VHB3"/>
<dbReference type="EMBL" id="CP060139">
    <property type="protein sequence ID" value="QNR25111.1"/>
    <property type="molecule type" value="Genomic_DNA"/>
</dbReference>